<sequence length="569" mass="67771">MNKDIEQKQIIQNRLHELYLKRVEILSLSPEDALNRILEQRQPFPLVHSFPEYDFYFLIHDIGLDDSLELLSMASGRQWEYILDAEIWQKDRIDLSAATQWMNLLMKSDPDRMVRWSVEEKKDLIEYYLFNNIDLIIREHDQDPSDFDDDYFTDDEFFYVRLKDINLDPETDKITKEQRDEFLREFLTRLSAYDHIMYQNILLESSSLIPAEMEEESLRLRNVRIAEKGFIPFDEAVGIYQPVKPDFFQNHVKKNTIRKPDDINIPVPLYASQILDKDNLFSHALEKIDSYEVLQNLQTEFALLCNQIIAADHQIIRQKDQLKKIVKKACSYLSMGLDILGNKEPGQHIYLIKKFQLLHIFKLGYGQGLQLKWDAESWRRQSWFESKKLSLGFWDEEWLGVLGGLLIKKPLFFDNYKTGVLYREFYSLNDIKESRDVLEKIQAVDWLFSFMNIEFINISGLITWKNSILSLWARNYLNLHEVVEPVNLDIFKKFYKDLWKEDLYGRKIHADMKSLFIKWLSNKTGLEIYEISEKTGHIFEELFNEIEQEYSSVSEQNLDPKYITLFLLC</sequence>
<keyword evidence="2" id="KW-1185">Reference proteome</keyword>
<dbReference type="EMBL" id="CP061799">
    <property type="protein sequence ID" value="QTA83660.1"/>
    <property type="molecule type" value="Genomic_DNA"/>
</dbReference>
<dbReference type="KEGG" id="dli:dnl_60730"/>
<gene>
    <name evidence="1" type="ORF">dnl_60730</name>
</gene>
<evidence type="ECO:0000313" key="2">
    <source>
        <dbReference type="Proteomes" id="UP000663720"/>
    </source>
</evidence>
<protein>
    <submittedName>
        <fullName evidence="1">Uncharacterized protein</fullName>
    </submittedName>
</protein>
<dbReference type="Proteomes" id="UP000663720">
    <property type="component" value="Chromosome"/>
</dbReference>
<organism evidence="1 2">
    <name type="scientific">Desulfonema limicola</name>
    <dbReference type="NCBI Taxonomy" id="45656"/>
    <lineage>
        <taxon>Bacteria</taxon>
        <taxon>Pseudomonadati</taxon>
        <taxon>Thermodesulfobacteriota</taxon>
        <taxon>Desulfobacteria</taxon>
        <taxon>Desulfobacterales</taxon>
        <taxon>Desulfococcaceae</taxon>
        <taxon>Desulfonema</taxon>
    </lineage>
</organism>
<name>A0A975BE81_9BACT</name>
<dbReference type="Pfam" id="PF19676">
    <property type="entry name" value="DUF6178"/>
    <property type="match status" value="1"/>
</dbReference>
<dbReference type="AlphaFoldDB" id="A0A975BE81"/>
<reference evidence="1" key="1">
    <citation type="journal article" date="2021" name="Microb. Physiol.">
        <title>Proteogenomic Insights into the Physiology of Marine, Sulfate-Reducing, Filamentous Desulfonema limicola and Desulfonema magnum.</title>
        <authorList>
            <person name="Schnaars V."/>
            <person name="Wohlbrand L."/>
            <person name="Scheve S."/>
            <person name="Hinrichs C."/>
            <person name="Reinhardt R."/>
            <person name="Rabus R."/>
        </authorList>
    </citation>
    <scope>NUCLEOTIDE SEQUENCE</scope>
    <source>
        <strain evidence="1">5ac10</strain>
    </source>
</reference>
<evidence type="ECO:0000313" key="1">
    <source>
        <dbReference type="EMBL" id="QTA83660.1"/>
    </source>
</evidence>
<proteinExistence type="predicted"/>
<accession>A0A975BE81</accession>
<dbReference type="InterPro" id="IPR045750">
    <property type="entry name" value="DUF6178"/>
</dbReference>